<comment type="caution">
    <text evidence="2">The sequence shown here is derived from an EMBL/GenBank/DDBJ whole genome shotgun (WGS) entry which is preliminary data.</text>
</comment>
<dbReference type="Proteomes" id="UP000316476">
    <property type="component" value="Unassembled WGS sequence"/>
</dbReference>
<gene>
    <name evidence="2" type="ORF">V7x_23590</name>
</gene>
<organism evidence="2 3">
    <name type="scientific">Crateriforma conspicua</name>
    <dbReference type="NCBI Taxonomy" id="2527996"/>
    <lineage>
        <taxon>Bacteria</taxon>
        <taxon>Pseudomonadati</taxon>
        <taxon>Planctomycetota</taxon>
        <taxon>Planctomycetia</taxon>
        <taxon>Planctomycetales</taxon>
        <taxon>Planctomycetaceae</taxon>
        <taxon>Crateriforma</taxon>
    </lineage>
</organism>
<sequence length="633" mass="69682">MMILASRRRWRAYCRGDIFTAAFVSRRAFVAPILSDIGSALLRDVGSFPAHGTSASPGLRSLHRSAFPPDPGIPGDAMAIASDQTAPPCCASAAEHETDSGAVSARSAPSRPAAAPPRCSVAQRWMFTALGLMVGWHLTYEGIAKWLTPGWTSAGYLESASGPMAETWQRLAQSSGWVAWIDGLNIAALVLIGLCLMTGFAQRLAATVGMVLLLMYYSVRPPWTATDVGFASEGHYLLINKTLVEAMVLGLIAATPSSWSFSIWQLVRQSFAKYAAGVSVPPSVNHDASADSPQRRTIVKNLISIPVIGTMAFAIAKQHGWQSHEEDDLRRHVDGNSEPTVKVTQAADLSQLKRPIPAGKIGDIEIGRIICGGNLISGFAHSRDLIYVSQFLKNYFTSNKVLDTFWLCEQCGINTTAVSARPEPVALLQDYWKRGGTMKWIAPVYPKDDDYRSNIDFAIDNGASAAMIMGNVGDRWARAGKYDLMAKAIDYIKSRGVPAGLAGHELATVQGAEQHRCGADFYMKTLHCRDYWSWKPEQKKDKLIIDNYSVDNYWERTPEETIQYMESIDKPWIAFKTLAAGAVHPKKGFRYAFENGADFICVGMFDYQIIEDANILTAVLDDPKLNRRRRWIA</sequence>
<evidence type="ECO:0000313" key="2">
    <source>
        <dbReference type="EMBL" id="TWU66788.1"/>
    </source>
</evidence>
<dbReference type="EMBL" id="SJPZ01000001">
    <property type="protein sequence ID" value="TWU66788.1"/>
    <property type="molecule type" value="Genomic_DNA"/>
</dbReference>
<keyword evidence="1" id="KW-0812">Transmembrane</keyword>
<proteinExistence type="predicted"/>
<evidence type="ECO:0000256" key="1">
    <source>
        <dbReference type="SAM" id="Phobius"/>
    </source>
</evidence>
<keyword evidence="1" id="KW-1133">Transmembrane helix</keyword>
<protein>
    <recommendedName>
        <fullName evidence="4">DoxX</fullName>
    </recommendedName>
</protein>
<accession>A0A5C6FZJ4</accession>
<reference evidence="2 3" key="1">
    <citation type="submission" date="2019-02" db="EMBL/GenBank/DDBJ databases">
        <title>Deep-cultivation of Planctomycetes and their phenomic and genomic characterization uncovers novel biology.</title>
        <authorList>
            <person name="Wiegand S."/>
            <person name="Jogler M."/>
            <person name="Boedeker C."/>
            <person name="Pinto D."/>
            <person name="Vollmers J."/>
            <person name="Rivas-Marin E."/>
            <person name="Kohn T."/>
            <person name="Peeters S.H."/>
            <person name="Heuer A."/>
            <person name="Rast P."/>
            <person name="Oberbeckmann S."/>
            <person name="Bunk B."/>
            <person name="Jeske O."/>
            <person name="Meyerdierks A."/>
            <person name="Storesund J.E."/>
            <person name="Kallscheuer N."/>
            <person name="Luecker S."/>
            <person name="Lage O.M."/>
            <person name="Pohl T."/>
            <person name="Merkel B.J."/>
            <person name="Hornburger P."/>
            <person name="Mueller R.-W."/>
            <person name="Bruemmer F."/>
            <person name="Labrenz M."/>
            <person name="Spormann A.M."/>
            <person name="Op Den Camp H."/>
            <person name="Overmann J."/>
            <person name="Amann R."/>
            <person name="Jetten M.S.M."/>
            <person name="Mascher T."/>
            <person name="Medema M.H."/>
            <person name="Devos D.P."/>
            <person name="Kaster A.-K."/>
            <person name="Ovreas L."/>
            <person name="Rohde M."/>
            <person name="Galperin M.Y."/>
            <person name="Jogler C."/>
        </authorList>
    </citation>
    <scope>NUCLEOTIDE SEQUENCE [LARGE SCALE GENOMIC DNA]</scope>
    <source>
        <strain evidence="2 3">V7</strain>
    </source>
</reference>
<keyword evidence="1" id="KW-0472">Membrane</keyword>
<feature type="transmembrane region" description="Helical" evidence="1">
    <location>
        <begin position="177"/>
        <end position="197"/>
    </location>
</feature>
<dbReference type="AlphaFoldDB" id="A0A5C6FZJ4"/>
<evidence type="ECO:0000313" key="3">
    <source>
        <dbReference type="Proteomes" id="UP000316476"/>
    </source>
</evidence>
<evidence type="ECO:0008006" key="4">
    <source>
        <dbReference type="Google" id="ProtNLM"/>
    </source>
</evidence>
<name>A0A5C6FZJ4_9PLAN</name>